<protein>
    <recommendedName>
        <fullName evidence="3 9">Flagellar biosynthetic protein FliR</fullName>
    </recommendedName>
</protein>
<dbReference type="AlphaFoldDB" id="U3GK43"/>
<comment type="similarity">
    <text evidence="2 10">Belongs to the FliR/MopE/SpaR family.</text>
</comment>
<evidence type="ECO:0000256" key="3">
    <source>
        <dbReference type="ARBA" id="ARBA00021717"/>
    </source>
</evidence>
<comment type="function">
    <text evidence="1 10">Role in flagellar biosynthesis.</text>
</comment>
<evidence type="ECO:0000256" key="2">
    <source>
        <dbReference type="ARBA" id="ARBA00009772"/>
    </source>
</evidence>
<dbReference type="PRINTS" id="PR00953">
    <property type="entry name" value="TYPE3IMRPROT"/>
</dbReference>
<keyword evidence="4 10" id="KW-1003">Cell membrane</keyword>
<dbReference type="STRING" id="717605.Theco_2087"/>
<evidence type="ECO:0000256" key="9">
    <source>
        <dbReference type="NCBIfam" id="TIGR01400"/>
    </source>
</evidence>
<feature type="transmembrane region" description="Helical" evidence="10">
    <location>
        <begin position="40"/>
        <end position="59"/>
    </location>
</feature>
<reference evidence="12" key="1">
    <citation type="submission" date="2012-01" db="EMBL/GenBank/DDBJ databases">
        <title>Complete sequence of chromosome of Thermobacillus composti KWC4.</title>
        <authorList>
            <person name="Lucas S."/>
            <person name="Han J."/>
            <person name="Lapidus A."/>
            <person name="Cheng J.-F."/>
            <person name="Goodwin L."/>
            <person name="Pitluck S."/>
            <person name="Peters L."/>
            <person name="Ovchinnikova G."/>
            <person name="Teshima H."/>
            <person name="Detter J.C."/>
            <person name="Han C."/>
            <person name="Tapia R."/>
            <person name="Land M."/>
            <person name="Hauser L."/>
            <person name="Kyrpides N."/>
            <person name="Ivanova N."/>
            <person name="Pagani I."/>
            <person name="Anderson I."/>
            <person name="Woyke T."/>
        </authorList>
    </citation>
    <scope>NUCLEOTIDE SEQUENCE [LARGE SCALE GENOMIC DNA]</scope>
    <source>
        <strain evidence="12">DSM 18247 / JCM 13945 / KWC4</strain>
    </source>
</reference>
<keyword evidence="11" id="KW-0969">Cilium</keyword>
<dbReference type="KEGG" id="tco:Theco_2087"/>
<accession>U3GK43</accession>
<gene>
    <name evidence="11" type="ordered locus">Theco_2087</name>
</gene>
<feature type="transmembrane region" description="Helical" evidence="10">
    <location>
        <begin position="223"/>
        <end position="247"/>
    </location>
</feature>
<evidence type="ECO:0000256" key="6">
    <source>
        <dbReference type="ARBA" id="ARBA00022989"/>
    </source>
</evidence>
<dbReference type="PANTHER" id="PTHR30065">
    <property type="entry name" value="FLAGELLAR BIOSYNTHETIC PROTEIN FLIR"/>
    <property type="match status" value="1"/>
</dbReference>
<evidence type="ECO:0000313" key="12">
    <source>
        <dbReference type="Proteomes" id="UP000010795"/>
    </source>
</evidence>
<dbReference type="PANTHER" id="PTHR30065:SF1">
    <property type="entry name" value="SURFACE PRESENTATION OF ANTIGENS PROTEIN SPAR"/>
    <property type="match status" value="1"/>
</dbReference>
<evidence type="ECO:0000256" key="7">
    <source>
        <dbReference type="ARBA" id="ARBA00023136"/>
    </source>
</evidence>
<organism evidence="11 12">
    <name type="scientific">Thermobacillus composti (strain DSM 18247 / JCM 13945 / KWC4)</name>
    <dbReference type="NCBI Taxonomy" id="717605"/>
    <lineage>
        <taxon>Bacteria</taxon>
        <taxon>Bacillati</taxon>
        <taxon>Bacillota</taxon>
        <taxon>Bacilli</taxon>
        <taxon>Bacillales</taxon>
        <taxon>Paenibacillaceae</taxon>
        <taxon>Thermobacillus</taxon>
    </lineage>
</organism>
<dbReference type="Pfam" id="PF01311">
    <property type="entry name" value="Bac_export_1"/>
    <property type="match status" value="1"/>
</dbReference>
<evidence type="ECO:0000256" key="8">
    <source>
        <dbReference type="ARBA" id="ARBA00023143"/>
    </source>
</evidence>
<dbReference type="eggNOG" id="COG1684">
    <property type="taxonomic scope" value="Bacteria"/>
</dbReference>
<feature type="transmembrane region" description="Helical" evidence="10">
    <location>
        <begin position="179"/>
        <end position="203"/>
    </location>
</feature>
<dbReference type="HOGENOM" id="CLU_063626_2_3_9"/>
<keyword evidence="11" id="KW-0966">Cell projection</keyword>
<dbReference type="EMBL" id="CP003255">
    <property type="protein sequence ID" value="AGA58209.1"/>
    <property type="molecule type" value="Genomic_DNA"/>
</dbReference>
<dbReference type="GO" id="GO:0006605">
    <property type="term" value="P:protein targeting"/>
    <property type="evidence" value="ECO:0007669"/>
    <property type="project" value="UniProtKB-UniRule"/>
</dbReference>
<dbReference type="InterPro" id="IPR002010">
    <property type="entry name" value="T3SS_IM_R"/>
</dbReference>
<feature type="transmembrane region" description="Helical" evidence="10">
    <location>
        <begin position="125"/>
        <end position="145"/>
    </location>
</feature>
<keyword evidence="6 10" id="KW-1133">Transmembrane helix</keyword>
<keyword evidence="11" id="KW-0282">Flagellum</keyword>
<proteinExistence type="inferred from homology"/>
<evidence type="ECO:0000313" key="11">
    <source>
        <dbReference type="EMBL" id="AGA58209.1"/>
    </source>
</evidence>
<dbReference type="NCBIfam" id="TIGR01400">
    <property type="entry name" value="fliR"/>
    <property type="match status" value="1"/>
</dbReference>
<keyword evidence="8 10" id="KW-0975">Bacterial flagellum</keyword>
<keyword evidence="12" id="KW-1185">Reference proteome</keyword>
<feature type="transmembrane region" description="Helical" evidence="10">
    <location>
        <begin position="65"/>
        <end position="87"/>
    </location>
</feature>
<dbReference type="GO" id="GO:0005886">
    <property type="term" value="C:plasma membrane"/>
    <property type="evidence" value="ECO:0007669"/>
    <property type="project" value="UniProtKB-SubCell"/>
</dbReference>
<dbReference type="GO" id="GO:0009425">
    <property type="term" value="C:bacterial-type flagellum basal body"/>
    <property type="evidence" value="ECO:0007669"/>
    <property type="project" value="UniProtKB-SubCell"/>
</dbReference>
<keyword evidence="7 10" id="KW-0472">Membrane</keyword>
<evidence type="ECO:0000256" key="10">
    <source>
        <dbReference type="RuleBase" id="RU362071"/>
    </source>
</evidence>
<name>U3GK43_THECK</name>
<evidence type="ECO:0000256" key="1">
    <source>
        <dbReference type="ARBA" id="ARBA00002578"/>
    </source>
</evidence>
<keyword evidence="5 10" id="KW-0812">Transmembrane</keyword>
<sequence>MDGFLQGFSVFLLMFCRITSFFVVSPLFSIRQVPAPFKIGLGFFVSLIVFLASGFQYTVPMDAGYLLYVIHEVLAGLLLGYIFYLFFAVAQISGAFVDLQMGFGMANIIDPMTGVSAPLTGNFKYFLLLAVFLAMNGHHYMLSALMDSYEWLPLAGELYTALASGSVTELLTRTVATTFILGFQLAAPIIVAMFLTDTGLGFLAKTAPQFNVFVIGLPLKILVGLLVMMACLAGFASFCSYLMSVLFDHLRQLMAVMTG</sequence>
<comment type="subcellular location">
    <subcellularLocation>
        <location evidence="10">Cell membrane</location>
        <topology evidence="10">Multi-pass membrane protein</topology>
    </subcellularLocation>
    <subcellularLocation>
        <location evidence="10">Bacterial flagellum basal body</location>
    </subcellularLocation>
</comment>
<evidence type="ECO:0000256" key="5">
    <source>
        <dbReference type="ARBA" id="ARBA00022692"/>
    </source>
</evidence>
<dbReference type="RefSeq" id="WP_015254954.1">
    <property type="nucleotide sequence ID" value="NC_019897.1"/>
</dbReference>
<dbReference type="Proteomes" id="UP000010795">
    <property type="component" value="Chromosome"/>
</dbReference>
<dbReference type="InterPro" id="IPR006303">
    <property type="entry name" value="FliR"/>
</dbReference>
<evidence type="ECO:0000256" key="4">
    <source>
        <dbReference type="ARBA" id="ARBA00022475"/>
    </source>
</evidence>
<feature type="transmembrane region" description="Helical" evidence="10">
    <location>
        <begin position="6"/>
        <end position="28"/>
    </location>
</feature>
<dbReference type="GO" id="GO:0044780">
    <property type="term" value="P:bacterial-type flagellum assembly"/>
    <property type="evidence" value="ECO:0007669"/>
    <property type="project" value="UniProtKB-UniRule"/>
</dbReference>
<dbReference type="OrthoDB" id="9807748at2"/>